<keyword evidence="1" id="KW-0645">Protease</keyword>
<accession>W1XHC8</accession>
<sequence length="69" mass="7925">MDDEHYNTDFIGLIIQYTGIENLRKINDNIKDASSVALTESFAIAILPFNKISELFPYVQEIVPNFNPY</sequence>
<keyword evidence="1" id="KW-0378">Hydrolase</keyword>
<dbReference type="GO" id="GO:0008233">
    <property type="term" value="F:peptidase activity"/>
    <property type="evidence" value="ECO:0007669"/>
    <property type="project" value="UniProtKB-KW"/>
</dbReference>
<dbReference type="GO" id="GO:0006508">
    <property type="term" value="P:proteolysis"/>
    <property type="evidence" value="ECO:0007669"/>
    <property type="project" value="UniProtKB-KW"/>
</dbReference>
<proteinExistence type="predicted"/>
<comment type="caution">
    <text evidence="1">The sequence shown here is derived from an EMBL/GenBank/DDBJ whole genome shotgun (WGS) entry which is preliminary data.</text>
</comment>
<gene>
    <name evidence="1" type="ORF">Q604_UNBC15789G0001</name>
</gene>
<name>W1XHC8_9ZZZZ</name>
<dbReference type="EMBL" id="AZMM01015789">
    <property type="protein sequence ID" value="ETJ29687.1"/>
    <property type="molecule type" value="Genomic_DNA"/>
</dbReference>
<reference evidence="1" key="1">
    <citation type="submission" date="2013-12" db="EMBL/GenBank/DDBJ databases">
        <title>A Varibaculum cambriense genome reconstructed from a premature infant gut community with otherwise low bacterial novelty that shifts toward anaerobic metabolism during the third week of life.</title>
        <authorList>
            <person name="Brown C.T."/>
            <person name="Sharon I."/>
            <person name="Thomas B.C."/>
            <person name="Castelle C.J."/>
            <person name="Morowitz M.J."/>
            <person name="Banfield J.F."/>
        </authorList>
    </citation>
    <scope>NUCLEOTIDE SEQUENCE</scope>
</reference>
<evidence type="ECO:0000313" key="1">
    <source>
        <dbReference type="EMBL" id="ETJ29687.1"/>
    </source>
</evidence>
<dbReference type="AlphaFoldDB" id="W1XHC8"/>
<organism evidence="1">
    <name type="scientific">human gut metagenome</name>
    <dbReference type="NCBI Taxonomy" id="408170"/>
    <lineage>
        <taxon>unclassified sequences</taxon>
        <taxon>metagenomes</taxon>
        <taxon>organismal metagenomes</taxon>
    </lineage>
</organism>
<protein>
    <submittedName>
        <fullName evidence="1">Subtilisin like protein protease</fullName>
    </submittedName>
</protein>
<feature type="non-terminal residue" evidence="1">
    <location>
        <position position="1"/>
    </location>
</feature>
<feature type="non-terminal residue" evidence="1">
    <location>
        <position position="69"/>
    </location>
</feature>